<dbReference type="InterPro" id="IPR005913">
    <property type="entry name" value="dTDP_dehydrorham_reduct"/>
</dbReference>
<dbReference type="PANTHER" id="PTHR10491">
    <property type="entry name" value="DTDP-4-DEHYDRORHAMNOSE REDUCTASE"/>
    <property type="match status" value="1"/>
</dbReference>
<proteinExistence type="inferred from homology"/>
<dbReference type="InterPro" id="IPR036291">
    <property type="entry name" value="NAD(P)-bd_dom_sf"/>
</dbReference>
<evidence type="ECO:0000259" key="3">
    <source>
        <dbReference type="Pfam" id="PF04321"/>
    </source>
</evidence>
<feature type="domain" description="RmlD-like substrate binding" evidence="3">
    <location>
        <begin position="6"/>
        <end position="241"/>
    </location>
</feature>
<dbReference type="GO" id="GO:0048270">
    <property type="term" value="F:methionine adenosyltransferase regulator activity"/>
    <property type="evidence" value="ECO:0007669"/>
    <property type="project" value="TreeGrafter"/>
</dbReference>
<dbReference type="GO" id="GO:0008831">
    <property type="term" value="F:dTDP-4-dehydrorhamnose reductase activity"/>
    <property type="evidence" value="ECO:0007669"/>
    <property type="project" value="UniProtKB-EC"/>
</dbReference>
<dbReference type="EC" id="1.1.1.133" evidence="2"/>
<organism evidence="4 5">
    <name type="scientific">Candidatus Woesebacteria bacterium GW2011_GWA2_33_28</name>
    <dbReference type="NCBI Taxonomy" id="1618561"/>
    <lineage>
        <taxon>Bacteria</taxon>
        <taxon>Candidatus Woeseibacteriota</taxon>
    </lineage>
</organism>
<dbReference type="UniPathway" id="UPA00124"/>
<evidence type="ECO:0000256" key="1">
    <source>
        <dbReference type="ARBA" id="ARBA00010944"/>
    </source>
</evidence>
<dbReference type="GO" id="GO:0019305">
    <property type="term" value="P:dTDP-rhamnose biosynthetic process"/>
    <property type="evidence" value="ECO:0007669"/>
    <property type="project" value="UniProtKB-UniPathway"/>
</dbReference>
<dbReference type="GO" id="GO:0048269">
    <property type="term" value="C:methionine adenosyltransferase complex"/>
    <property type="evidence" value="ECO:0007669"/>
    <property type="project" value="TreeGrafter"/>
</dbReference>
<comment type="caution">
    <text evidence="4">The sequence shown here is derived from an EMBL/GenBank/DDBJ whole genome shotgun (WGS) entry which is preliminary data.</text>
</comment>
<comment type="similarity">
    <text evidence="1 2">Belongs to the dTDP-4-dehydrorhamnose reductase family.</text>
</comment>
<evidence type="ECO:0000313" key="4">
    <source>
        <dbReference type="EMBL" id="KKP48223.1"/>
    </source>
</evidence>
<accession>A0A0F9ZV01</accession>
<reference evidence="4 5" key="1">
    <citation type="journal article" date="2015" name="Nature">
        <title>rRNA introns, odd ribosomes, and small enigmatic genomes across a large radiation of phyla.</title>
        <authorList>
            <person name="Brown C.T."/>
            <person name="Hug L.A."/>
            <person name="Thomas B.C."/>
            <person name="Sharon I."/>
            <person name="Castelle C.J."/>
            <person name="Singh A."/>
            <person name="Wilkins M.J."/>
            <person name="Williams K.H."/>
            <person name="Banfield J.F."/>
        </authorList>
    </citation>
    <scope>NUCLEOTIDE SEQUENCE [LARGE SCALE GENOMIC DNA]</scope>
</reference>
<protein>
    <recommendedName>
        <fullName evidence="2">dTDP-4-dehydrorhamnose reductase</fullName>
        <ecNumber evidence="2">1.1.1.133</ecNumber>
    </recommendedName>
</protein>
<sequence>MDKKLKILITGASSYLGARLYFDLLKDFDVVGTYNTSKLIDNFLRLDITKNDEINAIFEKVKPSVIVHVAANASSKWCEENPDLAVKLNETATKYIVDLANKIKAKVIYISSFAAFEPNNLYAKTKYNSEKIVKNTKTGWIILRPSLILGFSPNIINDRPFNRLLKNLDGVPAEYDISWKFQPTYIGHISEVIKEVITRNINNETIPVAVSDLKSRFDTAKDILTPFGIEVKPFDAKDNAHFSEKKEINKLKELNLPIYTYQKMIEKIIEEIKNREQFKL</sequence>
<comment type="function">
    <text evidence="2">Catalyzes the reduction of dTDP-6-deoxy-L-lyxo-4-hexulose to yield dTDP-L-rhamnose.</text>
</comment>
<gene>
    <name evidence="4" type="ORF">UR38_C0001G0019</name>
</gene>
<dbReference type="GO" id="GO:0006556">
    <property type="term" value="P:S-adenosylmethionine biosynthetic process"/>
    <property type="evidence" value="ECO:0007669"/>
    <property type="project" value="TreeGrafter"/>
</dbReference>
<dbReference type="Pfam" id="PF04321">
    <property type="entry name" value="RmlD_sub_bind"/>
    <property type="match status" value="1"/>
</dbReference>
<dbReference type="EMBL" id="LBOZ01000001">
    <property type="protein sequence ID" value="KKP48223.1"/>
    <property type="molecule type" value="Genomic_DNA"/>
</dbReference>
<dbReference type="Gene3D" id="3.40.50.720">
    <property type="entry name" value="NAD(P)-binding Rossmann-like Domain"/>
    <property type="match status" value="1"/>
</dbReference>
<dbReference type="PANTHER" id="PTHR10491:SF4">
    <property type="entry name" value="METHIONINE ADENOSYLTRANSFERASE 2 SUBUNIT BETA"/>
    <property type="match status" value="1"/>
</dbReference>
<evidence type="ECO:0000256" key="2">
    <source>
        <dbReference type="RuleBase" id="RU364082"/>
    </source>
</evidence>
<keyword evidence="2" id="KW-0560">Oxidoreductase</keyword>
<dbReference type="SUPFAM" id="SSF51735">
    <property type="entry name" value="NAD(P)-binding Rossmann-fold domains"/>
    <property type="match status" value="1"/>
</dbReference>
<dbReference type="InterPro" id="IPR029903">
    <property type="entry name" value="RmlD-like-bd"/>
</dbReference>
<dbReference type="AlphaFoldDB" id="A0A0F9ZV01"/>
<name>A0A0F9ZV01_9BACT</name>
<comment type="pathway">
    <text evidence="2">Carbohydrate biosynthesis; dTDP-L-rhamnose biosynthesis.</text>
</comment>
<dbReference type="Proteomes" id="UP000033995">
    <property type="component" value="Unassembled WGS sequence"/>
</dbReference>
<evidence type="ECO:0000313" key="5">
    <source>
        <dbReference type="Proteomes" id="UP000033995"/>
    </source>
</evidence>
<keyword evidence="2" id="KW-0521">NADP</keyword>